<evidence type="ECO:0000256" key="6">
    <source>
        <dbReference type="ARBA" id="ARBA00023015"/>
    </source>
</evidence>
<keyword evidence="7" id="KW-0010">Activator</keyword>
<proteinExistence type="inferred from homology"/>
<organism evidence="9 10">
    <name type="scientific">Candidatus Avimonoglobus intestinipullorum</name>
    <dbReference type="NCBI Taxonomy" id="2840699"/>
    <lineage>
        <taxon>Bacteria</taxon>
        <taxon>Bacillati</taxon>
        <taxon>Bacillota</taxon>
        <taxon>Clostridia</taxon>
        <taxon>Eubacteriales</taxon>
        <taxon>Candidatus Avimonoglobus</taxon>
    </lineage>
</organism>
<evidence type="ECO:0000256" key="2">
    <source>
        <dbReference type="ARBA" id="ARBA00009992"/>
    </source>
</evidence>
<evidence type="ECO:0000256" key="7">
    <source>
        <dbReference type="ARBA" id="ARBA00023159"/>
    </source>
</evidence>
<gene>
    <name evidence="9" type="ORF">IAB04_05660</name>
</gene>
<dbReference type="Pfam" id="PF09021">
    <property type="entry name" value="HutP"/>
    <property type="match status" value="1"/>
</dbReference>
<comment type="subunit">
    <text evidence="3">Homohexamer.</text>
</comment>
<dbReference type="AlphaFoldDB" id="A0A9D1S6L5"/>
<sequence>MEQIGSKEVAAAAVKIAMSEDRQEERRLRGQFQEADIQTVAIDYGGEFSNAVPKILERAVVAAKREGVIGESHAEEGAVAGAAHEAIIQIMNKAMGLNLGGKIGIARHGAHISVCVFFAVGLLNLNDVVIGLGHRAV</sequence>
<evidence type="ECO:0000313" key="10">
    <source>
        <dbReference type="Proteomes" id="UP000824111"/>
    </source>
</evidence>
<dbReference type="InterPro" id="IPR015111">
    <property type="entry name" value="Regulatory_HutP"/>
</dbReference>
<dbReference type="Proteomes" id="UP000824111">
    <property type="component" value="Unassembled WGS sequence"/>
</dbReference>
<accession>A0A9D1S6L5</accession>
<name>A0A9D1S6L5_9FIRM</name>
<comment type="similarity">
    <text evidence="2">Belongs to the HutP family.</text>
</comment>
<reference evidence="9" key="2">
    <citation type="journal article" date="2021" name="PeerJ">
        <title>Extensive microbial diversity within the chicken gut microbiome revealed by metagenomics and culture.</title>
        <authorList>
            <person name="Gilroy R."/>
            <person name="Ravi A."/>
            <person name="Getino M."/>
            <person name="Pursley I."/>
            <person name="Horton D.L."/>
            <person name="Alikhan N.F."/>
            <person name="Baker D."/>
            <person name="Gharbi K."/>
            <person name="Hall N."/>
            <person name="Watson M."/>
            <person name="Adriaenssens E.M."/>
            <person name="Foster-Nyarko E."/>
            <person name="Jarju S."/>
            <person name="Secka A."/>
            <person name="Antonio M."/>
            <person name="Oren A."/>
            <person name="Chaudhuri R.R."/>
            <person name="La Ragione R."/>
            <person name="Hildebrand F."/>
            <person name="Pallen M.J."/>
        </authorList>
    </citation>
    <scope>NUCLEOTIDE SEQUENCE</scope>
    <source>
        <strain evidence="9">ChiSjej4B22-9803</strain>
    </source>
</reference>
<evidence type="ECO:0000256" key="1">
    <source>
        <dbReference type="ARBA" id="ARBA00002945"/>
    </source>
</evidence>
<keyword evidence="5" id="KW-0694">RNA-binding</keyword>
<dbReference type="EMBL" id="DVND01000147">
    <property type="protein sequence ID" value="HIU48831.1"/>
    <property type="molecule type" value="Genomic_DNA"/>
</dbReference>
<dbReference type="CDD" id="cd11640">
    <property type="entry name" value="HutP"/>
    <property type="match status" value="1"/>
</dbReference>
<evidence type="ECO:0000256" key="4">
    <source>
        <dbReference type="ARBA" id="ARBA00019377"/>
    </source>
</evidence>
<keyword evidence="8" id="KW-0804">Transcription</keyword>
<evidence type="ECO:0000256" key="5">
    <source>
        <dbReference type="ARBA" id="ARBA00022884"/>
    </source>
</evidence>
<dbReference type="GO" id="GO:0003723">
    <property type="term" value="F:RNA binding"/>
    <property type="evidence" value="ECO:0007669"/>
    <property type="project" value="UniProtKB-KW"/>
</dbReference>
<evidence type="ECO:0000256" key="8">
    <source>
        <dbReference type="ARBA" id="ARBA00023163"/>
    </source>
</evidence>
<reference evidence="9" key="1">
    <citation type="submission" date="2020-10" db="EMBL/GenBank/DDBJ databases">
        <authorList>
            <person name="Gilroy R."/>
        </authorList>
    </citation>
    <scope>NUCLEOTIDE SEQUENCE</scope>
    <source>
        <strain evidence="9">ChiSjej4B22-9803</strain>
    </source>
</reference>
<dbReference type="Gene3D" id="3.40.1510.10">
    <property type="entry name" value="Hut operon regulatory protein HutP"/>
    <property type="match status" value="1"/>
</dbReference>
<comment type="function">
    <text evidence="1">Antiterminator that binds to cis-acting regulatory sequences on the mRNA in the presence of histidine, thereby suppressing transcription termination and activating the hut operon for histidine utilization.</text>
</comment>
<evidence type="ECO:0000256" key="3">
    <source>
        <dbReference type="ARBA" id="ARBA00011643"/>
    </source>
</evidence>
<comment type="caution">
    <text evidence="9">The sequence shown here is derived from an EMBL/GenBank/DDBJ whole genome shotgun (WGS) entry which is preliminary data.</text>
</comment>
<protein>
    <recommendedName>
        <fullName evidence="4">Hut operon positive regulatory protein</fullName>
    </recommendedName>
</protein>
<evidence type="ECO:0000313" key="9">
    <source>
        <dbReference type="EMBL" id="HIU48831.1"/>
    </source>
</evidence>
<dbReference type="InterPro" id="IPR036482">
    <property type="entry name" value="Regulatory_HutP_sf"/>
</dbReference>
<keyword evidence="6" id="KW-0805">Transcription regulation</keyword>